<dbReference type="PANTHER" id="PTHR34512">
    <property type="entry name" value="CELL SURFACE PROTEIN"/>
    <property type="match status" value="1"/>
</dbReference>
<comment type="caution">
    <text evidence="3">The sequence shown here is derived from an EMBL/GenBank/DDBJ whole genome shotgun (WGS) entry which is preliminary data.</text>
</comment>
<gene>
    <name evidence="3" type="ORF">C8N44_110113</name>
</gene>
<dbReference type="Gene3D" id="2.130.10.10">
    <property type="entry name" value="YVTN repeat-like/Quinoprotein amine dehydrogenase"/>
    <property type="match status" value="1"/>
</dbReference>
<proteinExistence type="predicted"/>
<protein>
    <submittedName>
        <fullName evidence="3">Outer membrane protein assembly factor BamB</fullName>
    </submittedName>
</protein>
<dbReference type="SUPFAM" id="SSF50998">
    <property type="entry name" value="Quinoprotein alcohol dehydrogenase-like"/>
    <property type="match status" value="1"/>
</dbReference>
<dbReference type="Pfam" id="PF13360">
    <property type="entry name" value="PQQ_2"/>
    <property type="match status" value="1"/>
</dbReference>
<dbReference type="InterPro" id="IPR018391">
    <property type="entry name" value="PQQ_b-propeller_rpt"/>
</dbReference>
<dbReference type="Proteomes" id="UP000244069">
    <property type="component" value="Unassembled WGS sequence"/>
</dbReference>
<dbReference type="PROSITE" id="PS51257">
    <property type="entry name" value="PROKAR_LIPOPROTEIN"/>
    <property type="match status" value="1"/>
</dbReference>
<reference evidence="3 4" key="1">
    <citation type="submission" date="2018-04" db="EMBL/GenBank/DDBJ databases">
        <title>Genomic Encyclopedia of Archaeal and Bacterial Type Strains, Phase II (KMG-II): from individual species to whole genera.</title>
        <authorList>
            <person name="Goeker M."/>
        </authorList>
    </citation>
    <scope>NUCLEOTIDE SEQUENCE [LARGE SCALE GENOMIC DNA]</scope>
    <source>
        <strain evidence="3 4">DSM 29329</strain>
    </source>
</reference>
<feature type="domain" description="Pyrrolo-quinoline quinone repeat" evidence="2">
    <location>
        <begin position="129"/>
        <end position="363"/>
    </location>
</feature>
<name>A0A2T6AWD1_9RHOB</name>
<dbReference type="InterPro" id="IPR011047">
    <property type="entry name" value="Quinoprotein_ADH-like_sf"/>
</dbReference>
<dbReference type="PANTHER" id="PTHR34512:SF30">
    <property type="entry name" value="OUTER MEMBRANE PROTEIN ASSEMBLY FACTOR BAMB"/>
    <property type="match status" value="1"/>
</dbReference>
<feature type="chain" id="PRO_5015638578" evidence="1">
    <location>
        <begin position="27"/>
        <end position="448"/>
    </location>
</feature>
<dbReference type="AlphaFoldDB" id="A0A2T6AWD1"/>
<dbReference type="SMART" id="SM00564">
    <property type="entry name" value="PQQ"/>
    <property type="match status" value="6"/>
</dbReference>
<organism evidence="3 4">
    <name type="scientific">Allosediminivita pacifica</name>
    <dbReference type="NCBI Taxonomy" id="1267769"/>
    <lineage>
        <taxon>Bacteria</taxon>
        <taxon>Pseudomonadati</taxon>
        <taxon>Pseudomonadota</taxon>
        <taxon>Alphaproteobacteria</taxon>
        <taxon>Rhodobacterales</taxon>
        <taxon>Paracoccaceae</taxon>
        <taxon>Allosediminivita</taxon>
    </lineage>
</organism>
<accession>A0A2T6AWD1</accession>
<evidence type="ECO:0000256" key="1">
    <source>
        <dbReference type="SAM" id="SignalP"/>
    </source>
</evidence>
<keyword evidence="4" id="KW-1185">Reference proteome</keyword>
<keyword evidence="1" id="KW-0732">Signal</keyword>
<dbReference type="InterPro" id="IPR002372">
    <property type="entry name" value="PQQ_rpt_dom"/>
</dbReference>
<feature type="signal peptide" evidence="1">
    <location>
        <begin position="1"/>
        <end position="26"/>
    </location>
</feature>
<dbReference type="InterPro" id="IPR015943">
    <property type="entry name" value="WD40/YVTN_repeat-like_dom_sf"/>
</dbReference>
<evidence type="ECO:0000313" key="3">
    <source>
        <dbReference type="EMBL" id="PTX48114.1"/>
    </source>
</evidence>
<sequence length="448" mass="46354">MMRDLRRNRGAAILAGAALVFMAGCAENENILTGERLGVREILRTGPGSEAESTPRGSAPIALPGQQSVANWAQSPVSPHARVSNAAFSGAFAPQWSTSIGQGNSRRNRIIADPVVADGRIFTLDSASTLQATSLAGGALWSKSLVPLRDDAVAAQGGGMAVGGGRLYVTTGFGTLTAFDPETGAELWQQRLGAEASGAPTYRDGLVYVTSGDETGWAIEAGDGRVRWRAEGVANIHNIAGAPAPAVGEDLAIFSYGDGTLQAAFRQGGLRRWNATLSGRRGGRAIDRANDVTGDPVIVGDTVYAGNSAGQTVALGLGSGERLWTADMGALHMPWVAGGSVFLVSDRNALVRLDAATGGVIWEVELPGWVPSAQPNRRRDRSFVNYGPILAGNRLIVASSDGAIRTFSPENGALLSEVEVPGGATSAPIVAGGTLYVVSGNGVLHAFR</sequence>
<dbReference type="EMBL" id="QBKN01000010">
    <property type="protein sequence ID" value="PTX48114.1"/>
    <property type="molecule type" value="Genomic_DNA"/>
</dbReference>
<evidence type="ECO:0000313" key="4">
    <source>
        <dbReference type="Proteomes" id="UP000244069"/>
    </source>
</evidence>
<evidence type="ECO:0000259" key="2">
    <source>
        <dbReference type="Pfam" id="PF13360"/>
    </source>
</evidence>